<feature type="transmembrane region" description="Helical" evidence="1">
    <location>
        <begin position="47"/>
        <end position="66"/>
    </location>
</feature>
<proteinExistence type="predicted"/>
<reference evidence="2" key="1">
    <citation type="submission" date="2018-05" db="EMBL/GenBank/DDBJ databases">
        <authorList>
            <person name="Lanie J.A."/>
            <person name="Ng W.-L."/>
            <person name="Kazmierczak K.M."/>
            <person name="Andrzejewski T.M."/>
            <person name="Davidsen T.M."/>
            <person name="Wayne K.J."/>
            <person name="Tettelin H."/>
            <person name="Glass J.I."/>
            <person name="Rusch D."/>
            <person name="Podicherti R."/>
            <person name="Tsui H.-C.T."/>
            <person name="Winkler M.E."/>
        </authorList>
    </citation>
    <scope>NUCLEOTIDE SEQUENCE</scope>
</reference>
<protein>
    <submittedName>
        <fullName evidence="2">Uncharacterized protein</fullName>
    </submittedName>
</protein>
<sequence length="103" mass="11656">MNTTLESNVLNNQSERDIIFIRRVATRIHRSGLVTPAVFFLELTKPLALIGSHVMIFFGPIINAFINAEGYYKAAELFEEPANVELLIREIEKLENDLTHAEG</sequence>
<keyword evidence="1" id="KW-1133">Transmembrane helix</keyword>
<evidence type="ECO:0000256" key="1">
    <source>
        <dbReference type="SAM" id="Phobius"/>
    </source>
</evidence>
<keyword evidence="1" id="KW-0472">Membrane</keyword>
<gene>
    <name evidence="2" type="ORF">METZ01_LOCUS81814</name>
</gene>
<keyword evidence="1" id="KW-0812">Transmembrane</keyword>
<name>A0A381ULG1_9ZZZZ</name>
<dbReference type="EMBL" id="UINC01006673">
    <property type="protein sequence ID" value="SVA28960.1"/>
    <property type="molecule type" value="Genomic_DNA"/>
</dbReference>
<dbReference type="AlphaFoldDB" id="A0A381ULG1"/>
<evidence type="ECO:0000313" key="2">
    <source>
        <dbReference type="EMBL" id="SVA28960.1"/>
    </source>
</evidence>
<organism evidence="2">
    <name type="scientific">marine metagenome</name>
    <dbReference type="NCBI Taxonomy" id="408172"/>
    <lineage>
        <taxon>unclassified sequences</taxon>
        <taxon>metagenomes</taxon>
        <taxon>ecological metagenomes</taxon>
    </lineage>
</organism>
<accession>A0A381ULG1</accession>